<evidence type="ECO:0000313" key="7">
    <source>
        <dbReference type="EMBL" id="MBD7919999.1"/>
    </source>
</evidence>
<gene>
    <name evidence="7" type="ORF">H9657_17140</name>
</gene>
<reference evidence="7 8" key="1">
    <citation type="submission" date="2020-08" db="EMBL/GenBank/DDBJ databases">
        <title>A Genomic Blueprint of the Chicken Gut Microbiome.</title>
        <authorList>
            <person name="Gilroy R."/>
            <person name="Ravi A."/>
            <person name="Getino M."/>
            <person name="Pursley I."/>
            <person name="Horton D.L."/>
            <person name="Alikhan N.-F."/>
            <person name="Baker D."/>
            <person name="Gharbi K."/>
            <person name="Hall N."/>
            <person name="Watson M."/>
            <person name="Adriaenssens E.M."/>
            <person name="Foster-Nyarko E."/>
            <person name="Jarju S."/>
            <person name="Secka A."/>
            <person name="Antonio M."/>
            <person name="Oren A."/>
            <person name="Chaudhuri R."/>
            <person name="La Ragione R.M."/>
            <person name="Hildebrand F."/>
            <person name="Pallen M.J."/>
        </authorList>
    </citation>
    <scope>NUCLEOTIDE SEQUENCE [LARGE SCALE GENOMIC DNA]</scope>
    <source>
        <strain evidence="7 8">Sa3CUA2</strain>
    </source>
</reference>
<dbReference type="EMBL" id="JACSQV010000018">
    <property type="protein sequence ID" value="MBD7919999.1"/>
    <property type="molecule type" value="Genomic_DNA"/>
</dbReference>
<dbReference type="InterPro" id="IPR001789">
    <property type="entry name" value="Sig_transdc_resp-reg_receiver"/>
</dbReference>
<name>A0ABR8QHU6_9CELL</name>
<dbReference type="Gene3D" id="1.10.10.10">
    <property type="entry name" value="Winged helix-like DNA-binding domain superfamily/Winged helix DNA-binding domain"/>
    <property type="match status" value="1"/>
</dbReference>
<comment type="caution">
    <text evidence="7">The sequence shown here is derived from an EMBL/GenBank/DDBJ whole genome shotgun (WGS) entry which is preliminary data.</text>
</comment>
<evidence type="ECO:0000256" key="2">
    <source>
        <dbReference type="ARBA" id="ARBA00023125"/>
    </source>
</evidence>
<evidence type="ECO:0000256" key="3">
    <source>
        <dbReference type="ARBA" id="ARBA00023163"/>
    </source>
</evidence>
<dbReference type="InterPro" id="IPR036388">
    <property type="entry name" value="WH-like_DNA-bd_sf"/>
</dbReference>
<dbReference type="Pfam" id="PF00072">
    <property type="entry name" value="Response_reg"/>
    <property type="match status" value="1"/>
</dbReference>
<keyword evidence="3" id="KW-0804">Transcription</keyword>
<dbReference type="SMART" id="SM00421">
    <property type="entry name" value="HTH_LUXR"/>
    <property type="match status" value="1"/>
</dbReference>
<dbReference type="Gene3D" id="3.40.50.2300">
    <property type="match status" value="1"/>
</dbReference>
<accession>A0ABR8QHU6</accession>
<dbReference type="PROSITE" id="PS50110">
    <property type="entry name" value="RESPONSE_REGULATORY"/>
    <property type="match status" value="1"/>
</dbReference>
<protein>
    <submittedName>
        <fullName evidence="7">Response regulator transcription factor</fullName>
    </submittedName>
</protein>
<dbReference type="InterPro" id="IPR039420">
    <property type="entry name" value="WalR-like"/>
</dbReference>
<evidence type="ECO:0000259" key="6">
    <source>
        <dbReference type="PROSITE" id="PS50110"/>
    </source>
</evidence>
<dbReference type="SUPFAM" id="SSF46894">
    <property type="entry name" value="C-terminal effector domain of the bipartite response regulators"/>
    <property type="match status" value="1"/>
</dbReference>
<keyword evidence="2" id="KW-0238">DNA-binding</keyword>
<proteinExistence type="predicted"/>
<dbReference type="InterPro" id="IPR016032">
    <property type="entry name" value="Sig_transdc_resp-reg_C-effctor"/>
</dbReference>
<feature type="modified residue" description="4-aspartylphosphate" evidence="4">
    <location>
        <position position="54"/>
    </location>
</feature>
<dbReference type="PANTHER" id="PTHR43214">
    <property type="entry name" value="TWO-COMPONENT RESPONSE REGULATOR"/>
    <property type="match status" value="1"/>
</dbReference>
<dbReference type="SMART" id="SM00448">
    <property type="entry name" value="REC"/>
    <property type="match status" value="1"/>
</dbReference>
<sequence>MRIVIAEDSVLLLDGLTRLLTAEGHAVTGYRTADELVAVLGDPAADLPDVVVTDVRMPPTHTDEGLRAAVHLRGLHPRLPVLVLSQYVEQRYARELFAADARGLGYVLKDRVADVDDFLAALARVAAGGTALDPEVVAQVLARSRRTLSDVLSPREREVIALMAEGRSNAAIAERLVVGLPAVEKHVTSILTKLDLPPDADDHRRVLAVLRWLEDGPTNGARP</sequence>
<dbReference type="PROSITE" id="PS50043">
    <property type="entry name" value="HTH_LUXR_2"/>
    <property type="match status" value="1"/>
</dbReference>
<dbReference type="RefSeq" id="WP_191784645.1">
    <property type="nucleotide sequence ID" value="NZ_JACSQV010000018.1"/>
</dbReference>
<organism evidence="7 8">
    <name type="scientific">Cellulomonas avistercoris</name>
    <dbReference type="NCBI Taxonomy" id="2762242"/>
    <lineage>
        <taxon>Bacteria</taxon>
        <taxon>Bacillati</taxon>
        <taxon>Actinomycetota</taxon>
        <taxon>Actinomycetes</taxon>
        <taxon>Micrococcales</taxon>
        <taxon>Cellulomonadaceae</taxon>
        <taxon>Cellulomonas</taxon>
    </lineage>
</organism>
<feature type="domain" description="Response regulatory" evidence="6">
    <location>
        <begin position="2"/>
        <end position="124"/>
    </location>
</feature>
<evidence type="ECO:0000259" key="5">
    <source>
        <dbReference type="PROSITE" id="PS50043"/>
    </source>
</evidence>
<dbReference type="PANTHER" id="PTHR43214:SF24">
    <property type="entry name" value="TRANSCRIPTIONAL REGULATORY PROTEIN NARL-RELATED"/>
    <property type="match status" value="1"/>
</dbReference>
<keyword evidence="1" id="KW-0805">Transcription regulation</keyword>
<dbReference type="PRINTS" id="PR00038">
    <property type="entry name" value="HTHLUXR"/>
</dbReference>
<feature type="domain" description="HTH luxR-type" evidence="5">
    <location>
        <begin position="145"/>
        <end position="216"/>
    </location>
</feature>
<dbReference type="Pfam" id="PF00196">
    <property type="entry name" value="GerE"/>
    <property type="match status" value="1"/>
</dbReference>
<evidence type="ECO:0000256" key="1">
    <source>
        <dbReference type="ARBA" id="ARBA00023015"/>
    </source>
</evidence>
<keyword evidence="8" id="KW-1185">Reference proteome</keyword>
<dbReference type="CDD" id="cd06170">
    <property type="entry name" value="LuxR_C_like"/>
    <property type="match status" value="1"/>
</dbReference>
<evidence type="ECO:0000256" key="4">
    <source>
        <dbReference type="PROSITE-ProRule" id="PRU00169"/>
    </source>
</evidence>
<evidence type="ECO:0000313" key="8">
    <source>
        <dbReference type="Proteomes" id="UP000604241"/>
    </source>
</evidence>
<dbReference type="InterPro" id="IPR011006">
    <property type="entry name" value="CheY-like_superfamily"/>
</dbReference>
<dbReference type="SUPFAM" id="SSF52172">
    <property type="entry name" value="CheY-like"/>
    <property type="match status" value="1"/>
</dbReference>
<keyword evidence="4" id="KW-0597">Phosphoprotein</keyword>
<dbReference type="InterPro" id="IPR000792">
    <property type="entry name" value="Tscrpt_reg_LuxR_C"/>
</dbReference>
<dbReference type="Proteomes" id="UP000604241">
    <property type="component" value="Unassembled WGS sequence"/>
</dbReference>